<dbReference type="SUPFAM" id="SSF144206">
    <property type="entry name" value="NOB1 zinc finger-like"/>
    <property type="match status" value="1"/>
</dbReference>
<accession>A0A2T7NHC6</accession>
<dbReference type="PANTHER" id="PTHR12814">
    <property type="entry name" value="RNA-BINDING PROTEIN NOB1"/>
    <property type="match status" value="1"/>
</dbReference>
<evidence type="ECO:0000256" key="6">
    <source>
        <dbReference type="ARBA" id="ARBA00022723"/>
    </source>
</evidence>
<dbReference type="InterPro" id="IPR014881">
    <property type="entry name" value="NOB1_Zn-bd"/>
</dbReference>
<feature type="domain" description="Nin one binding (NOB1) Zn-ribbon-like" evidence="15">
    <location>
        <begin position="296"/>
        <end position="362"/>
    </location>
</feature>
<comment type="function">
    <text evidence="11">May play a role in mRNA degradation. Endonuclease required for processing of 20S pre-rRNA precursor and biogenesis of 40S ribosomal subunits.</text>
</comment>
<keyword evidence="9 12" id="KW-0862">Zinc</keyword>
<dbReference type="Gene3D" id="6.20.210.10">
    <property type="entry name" value="Nin one binding (NOB1), Zn-ribbon-like"/>
    <property type="match status" value="1"/>
</dbReference>
<evidence type="ECO:0000256" key="5">
    <source>
        <dbReference type="ARBA" id="ARBA00022722"/>
    </source>
</evidence>
<gene>
    <name evidence="17" type="ORF">C0Q70_18711</name>
</gene>
<dbReference type="Pfam" id="PF17146">
    <property type="entry name" value="PIN_6"/>
    <property type="match status" value="1"/>
</dbReference>
<evidence type="ECO:0000256" key="13">
    <source>
        <dbReference type="PIRSR" id="PIRSR037125-1"/>
    </source>
</evidence>
<feature type="binding site" evidence="13">
    <location>
        <position position="320"/>
    </location>
    <ligand>
        <name>Zn(2+)</name>
        <dbReference type="ChEBI" id="CHEBI:29105"/>
    </ligand>
</feature>
<comment type="subcellular location">
    <subcellularLocation>
        <location evidence="1 12">Nucleus</location>
    </subcellularLocation>
</comment>
<sequence length="445" mass="49433">MAAPSATHVIVDAGGFIKNAPIWEIGENVYTVPEVVHESCDKATRQRLKVIPFHLNFKQPSSEAIAIVSDFAKKTGDYQSLSATDIKVIALTYMLEKEHVGTDHIKKEPMRRVNISDLNHYFLPTPPKSSENTTGEECTNCKGKDSLSIENASEAKNLLGDTDGLEIQSVLEEENPDSGKREGQISPNRLEQEPYSEVEKDSCSIPQNSSQITEQMAVDADENLETEDLEDDSDDDEGDGGWITPSNIKDVKRQMGDNVTREMTRVQVACLTTDFAIQNVLIQMGLNVISVDGMLIKSARNYVLRCFACRNMTKVFCPMCGNKTLKRVAMQRNEDGSVQIFISKRPISTRGMKFSLPAPKGGKHANNPLLFEDQPMPQQRASKQSKANMNVFDLDYVAGSSPFAVNDVTSRASHFGIHSKHDVSAGAYFNKRNPNEGRKRQGRRK</sequence>
<evidence type="ECO:0000313" key="17">
    <source>
        <dbReference type="EMBL" id="PVD20555.1"/>
    </source>
</evidence>
<keyword evidence="7" id="KW-0863">Zinc-finger</keyword>
<evidence type="ECO:0000256" key="2">
    <source>
        <dbReference type="ARBA" id="ARBA00005858"/>
    </source>
</evidence>
<feature type="region of interest" description="Disordered" evidence="14">
    <location>
        <begin position="426"/>
        <end position="445"/>
    </location>
</feature>
<dbReference type="GO" id="GO:0030490">
    <property type="term" value="P:maturation of SSU-rRNA"/>
    <property type="evidence" value="ECO:0007669"/>
    <property type="project" value="TreeGrafter"/>
</dbReference>
<evidence type="ECO:0000256" key="4">
    <source>
        <dbReference type="ARBA" id="ARBA00022553"/>
    </source>
</evidence>
<keyword evidence="6 12" id="KW-0479">Metal-binding</keyword>
<evidence type="ECO:0000256" key="14">
    <source>
        <dbReference type="SAM" id="MobiDB-lite"/>
    </source>
</evidence>
<evidence type="ECO:0000259" key="15">
    <source>
        <dbReference type="Pfam" id="PF08772"/>
    </source>
</evidence>
<protein>
    <recommendedName>
        <fullName evidence="3 12">RNA-binding protein NOB1</fullName>
    </recommendedName>
</protein>
<comment type="similarity">
    <text evidence="2 12">Belongs to the NOB1 family.</text>
</comment>
<dbReference type="PANTHER" id="PTHR12814:SF2">
    <property type="entry name" value="RNA-BINDING PROTEIN NOB1"/>
    <property type="match status" value="1"/>
</dbReference>
<feature type="domain" description="Ribonuclease PIN" evidence="16">
    <location>
        <begin position="9"/>
        <end position="95"/>
    </location>
</feature>
<keyword evidence="10 12" id="KW-0539">Nucleus</keyword>
<evidence type="ECO:0000256" key="7">
    <source>
        <dbReference type="ARBA" id="ARBA00022771"/>
    </source>
</evidence>
<keyword evidence="18" id="KW-1185">Reference proteome</keyword>
<dbReference type="STRING" id="400727.A0A2T7NHC6"/>
<feature type="binding site" evidence="13">
    <location>
        <position position="309"/>
    </location>
    <ligand>
        <name>Zn(2+)</name>
        <dbReference type="ChEBI" id="CHEBI:29105"/>
    </ligand>
</feature>
<dbReference type="AlphaFoldDB" id="A0A2T7NHC6"/>
<feature type="region of interest" description="Disordered" evidence="14">
    <location>
        <begin position="171"/>
        <end position="212"/>
    </location>
</feature>
<feature type="binding site" evidence="13">
    <location>
        <position position="317"/>
    </location>
    <ligand>
        <name>Zn(2+)</name>
        <dbReference type="ChEBI" id="CHEBI:29105"/>
    </ligand>
</feature>
<dbReference type="Pfam" id="PF08772">
    <property type="entry name" value="Zn_ribbon_NOB1"/>
    <property type="match status" value="1"/>
</dbReference>
<feature type="region of interest" description="Disordered" evidence="14">
    <location>
        <begin position="121"/>
        <end position="143"/>
    </location>
</feature>
<keyword evidence="8" id="KW-0378">Hydrolase</keyword>
<dbReference type="Gene3D" id="3.40.50.1010">
    <property type="entry name" value="5'-nuclease"/>
    <property type="match status" value="1"/>
</dbReference>
<feature type="compositionally biased region" description="Acidic residues" evidence="14">
    <location>
        <begin position="227"/>
        <end position="239"/>
    </location>
</feature>
<reference evidence="17 18" key="1">
    <citation type="submission" date="2018-04" db="EMBL/GenBank/DDBJ databases">
        <title>The genome of golden apple snail Pomacea canaliculata provides insight into stress tolerance and invasive adaptation.</title>
        <authorList>
            <person name="Liu C."/>
            <person name="Liu B."/>
            <person name="Ren Y."/>
            <person name="Zhang Y."/>
            <person name="Wang H."/>
            <person name="Li S."/>
            <person name="Jiang F."/>
            <person name="Yin L."/>
            <person name="Zhang G."/>
            <person name="Qian W."/>
            <person name="Fan W."/>
        </authorList>
    </citation>
    <scope>NUCLEOTIDE SEQUENCE [LARGE SCALE GENOMIC DNA]</scope>
    <source>
        <strain evidence="17">SZHN2017</strain>
        <tissue evidence="17">Muscle</tissue>
    </source>
</reference>
<evidence type="ECO:0000256" key="9">
    <source>
        <dbReference type="ARBA" id="ARBA00022833"/>
    </source>
</evidence>
<evidence type="ECO:0000256" key="10">
    <source>
        <dbReference type="ARBA" id="ARBA00023242"/>
    </source>
</evidence>
<dbReference type="GO" id="GO:0005634">
    <property type="term" value="C:nucleus"/>
    <property type="evidence" value="ECO:0007669"/>
    <property type="project" value="UniProtKB-SubCell"/>
</dbReference>
<feature type="region of interest" description="Disordered" evidence="14">
    <location>
        <begin position="227"/>
        <end position="248"/>
    </location>
</feature>
<dbReference type="OrthoDB" id="446759at2759"/>
<evidence type="ECO:0000256" key="8">
    <source>
        <dbReference type="ARBA" id="ARBA00022801"/>
    </source>
</evidence>
<dbReference type="Proteomes" id="UP000245119">
    <property type="component" value="Linkage Group LG12"/>
</dbReference>
<dbReference type="EMBL" id="PZQS01000012">
    <property type="protein sequence ID" value="PVD20555.1"/>
    <property type="molecule type" value="Genomic_DNA"/>
</dbReference>
<organism evidence="17 18">
    <name type="scientific">Pomacea canaliculata</name>
    <name type="common">Golden apple snail</name>
    <dbReference type="NCBI Taxonomy" id="400727"/>
    <lineage>
        <taxon>Eukaryota</taxon>
        <taxon>Metazoa</taxon>
        <taxon>Spiralia</taxon>
        <taxon>Lophotrochozoa</taxon>
        <taxon>Mollusca</taxon>
        <taxon>Gastropoda</taxon>
        <taxon>Caenogastropoda</taxon>
        <taxon>Architaenioglossa</taxon>
        <taxon>Ampullarioidea</taxon>
        <taxon>Ampullariidae</taxon>
        <taxon>Pomacea</taxon>
    </lineage>
</organism>
<dbReference type="FunFam" id="3.40.50.1010:FF:000018">
    <property type="entry name" value="RNA-binding protein NOB1"/>
    <property type="match status" value="1"/>
</dbReference>
<evidence type="ECO:0000259" key="16">
    <source>
        <dbReference type="Pfam" id="PF17146"/>
    </source>
</evidence>
<evidence type="ECO:0000256" key="1">
    <source>
        <dbReference type="ARBA" id="ARBA00004123"/>
    </source>
</evidence>
<dbReference type="InterPro" id="IPR017117">
    <property type="entry name" value="Nob1_euk"/>
</dbReference>
<dbReference type="GO" id="GO:0008270">
    <property type="term" value="F:zinc ion binding"/>
    <property type="evidence" value="ECO:0007669"/>
    <property type="project" value="UniProtKB-KW"/>
</dbReference>
<dbReference type="GO" id="GO:0016787">
    <property type="term" value="F:hydrolase activity"/>
    <property type="evidence" value="ECO:0007669"/>
    <property type="project" value="UniProtKB-KW"/>
</dbReference>
<keyword evidence="5" id="KW-0540">Nuclease</keyword>
<proteinExistence type="inferred from homology"/>
<dbReference type="CDD" id="cd09876">
    <property type="entry name" value="PIN_Nob1-like"/>
    <property type="match status" value="1"/>
</dbReference>
<comment type="caution">
    <text evidence="17">The sequence shown here is derived from an EMBL/GenBank/DDBJ whole genome shotgun (WGS) entry which is preliminary data.</text>
</comment>
<evidence type="ECO:0000313" key="18">
    <source>
        <dbReference type="Proteomes" id="UP000245119"/>
    </source>
</evidence>
<evidence type="ECO:0000256" key="11">
    <source>
        <dbReference type="ARBA" id="ARBA00045628"/>
    </source>
</evidence>
<dbReference type="InterPro" id="IPR039907">
    <property type="entry name" value="NOB1"/>
</dbReference>
<dbReference type="GO" id="GO:0030688">
    <property type="term" value="C:preribosome, small subunit precursor"/>
    <property type="evidence" value="ECO:0007669"/>
    <property type="project" value="TreeGrafter"/>
</dbReference>
<name>A0A2T7NHC6_POMCA</name>
<feature type="compositionally biased region" description="Polar residues" evidence="14">
    <location>
        <begin position="128"/>
        <end position="137"/>
    </location>
</feature>
<dbReference type="PIRSF" id="PIRSF037125">
    <property type="entry name" value="D-site_20S_pre-rRNA_nuclease"/>
    <property type="match status" value="1"/>
</dbReference>
<dbReference type="GO" id="GO:0004521">
    <property type="term" value="F:RNA endonuclease activity"/>
    <property type="evidence" value="ECO:0007669"/>
    <property type="project" value="UniProtKB-UniRule"/>
</dbReference>
<keyword evidence="4" id="KW-0597">Phosphoprotein</keyword>
<feature type="binding site" evidence="13">
    <location>
        <position position="306"/>
    </location>
    <ligand>
        <name>Zn(2+)</name>
        <dbReference type="ChEBI" id="CHEBI:29105"/>
    </ligand>
</feature>
<dbReference type="InterPro" id="IPR036283">
    <property type="entry name" value="NOB1_Zf-like_sf"/>
</dbReference>
<dbReference type="InterPro" id="IPR033411">
    <property type="entry name" value="Ribonuclease_PIN"/>
</dbReference>
<evidence type="ECO:0000256" key="12">
    <source>
        <dbReference type="PIRNR" id="PIRNR037125"/>
    </source>
</evidence>
<evidence type="ECO:0000256" key="3">
    <source>
        <dbReference type="ARBA" id="ARBA00018439"/>
    </source>
</evidence>